<organism evidence="1 2">
    <name type="scientific">Cinchona calisaya</name>
    <dbReference type="NCBI Taxonomy" id="153742"/>
    <lineage>
        <taxon>Eukaryota</taxon>
        <taxon>Viridiplantae</taxon>
        <taxon>Streptophyta</taxon>
        <taxon>Embryophyta</taxon>
        <taxon>Tracheophyta</taxon>
        <taxon>Spermatophyta</taxon>
        <taxon>Magnoliopsida</taxon>
        <taxon>eudicotyledons</taxon>
        <taxon>Gunneridae</taxon>
        <taxon>Pentapetalae</taxon>
        <taxon>asterids</taxon>
        <taxon>lamiids</taxon>
        <taxon>Gentianales</taxon>
        <taxon>Rubiaceae</taxon>
        <taxon>Cinchonoideae</taxon>
        <taxon>Cinchoneae</taxon>
        <taxon>Cinchona</taxon>
    </lineage>
</organism>
<dbReference type="AlphaFoldDB" id="A0ABD2Z2M8"/>
<evidence type="ECO:0000313" key="1">
    <source>
        <dbReference type="EMBL" id="KAL3513748.1"/>
    </source>
</evidence>
<proteinExistence type="predicted"/>
<comment type="caution">
    <text evidence="1">The sequence shown here is derived from an EMBL/GenBank/DDBJ whole genome shotgun (WGS) entry which is preliminary data.</text>
</comment>
<protein>
    <submittedName>
        <fullName evidence="1">Uncharacterized protein</fullName>
    </submittedName>
</protein>
<reference evidence="1 2" key="1">
    <citation type="submission" date="2024-11" db="EMBL/GenBank/DDBJ databases">
        <title>A near-complete genome assembly of Cinchona calisaya.</title>
        <authorList>
            <person name="Lian D.C."/>
            <person name="Zhao X.W."/>
            <person name="Wei L."/>
        </authorList>
    </citation>
    <scope>NUCLEOTIDE SEQUENCE [LARGE SCALE GENOMIC DNA]</scope>
    <source>
        <tissue evidence="1">Nenye</tissue>
    </source>
</reference>
<keyword evidence="2" id="KW-1185">Reference proteome</keyword>
<sequence length="142" mass="16429">MRIENEVALAKLNWKMMNEKCEDITVDQLFEEDDRWNFNDLSYVVPPKVLRVILVVPRKMFRTEEDIVSWGNSTNGNFDSKQAYEFAKQHKRNLMSAGLGYSWICKEGKRVSILSEVAPKIFSFGLIALSQISITLYLSWTG</sequence>
<dbReference type="EMBL" id="JBJUIK010000011">
    <property type="protein sequence ID" value="KAL3513748.1"/>
    <property type="molecule type" value="Genomic_DNA"/>
</dbReference>
<evidence type="ECO:0000313" key="2">
    <source>
        <dbReference type="Proteomes" id="UP001630127"/>
    </source>
</evidence>
<dbReference type="Proteomes" id="UP001630127">
    <property type="component" value="Unassembled WGS sequence"/>
</dbReference>
<accession>A0ABD2Z2M8</accession>
<gene>
    <name evidence="1" type="ORF">ACH5RR_026465</name>
</gene>
<name>A0ABD2Z2M8_9GENT</name>